<dbReference type="EMBL" id="JAWDIE010000022">
    <property type="protein sequence ID" value="MEJ7139231.1"/>
    <property type="molecule type" value="Genomic_DNA"/>
</dbReference>
<proteinExistence type="predicted"/>
<name>A0ACC6P4T0_9BURK</name>
<keyword evidence="2" id="KW-1185">Reference proteome</keyword>
<dbReference type="Proteomes" id="UP001364695">
    <property type="component" value="Unassembled WGS sequence"/>
</dbReference>
<comment type="caution">
    <text evidence="1">The sequence shown here is derived from an EMBL/GenBank/DDBJ whole genome shotgun (WGS) entry which is preliminary data.</text>
</comment>
<gene>
    <name evidence="1" type="primary">mutY</name>
    <name evidence="1" type="ORF">RV045_12455</name>
</gene>
<evidence type="ECO:0000313" key="2">
    <source>
        <dbReference type="Proteomes" id="UP001364695"/>
    </source>
</evidence>
<protein>
    <submittedName>
        <fullName evidence="1">A/G-specific adenine glycosylase</fullName>
    </submittedName>
</protein>
<organism evidence="1 2">
    <name type="scientific">Amphibiibacter pelophylacis</name>
    <dbReference type="NCBI Taxonomy" id="1799477"/>
    <lineage>
        <taxon>Bacteria</taxon>
        <taxon>Pseudomonadati</taxon>
        <taxon>Pseudomonadota</taxon>
        <taxon>Betaproteobacteria</taxon>
        <taxon>Burkholderiales</taxon>
        <taxon>Sphaerotilaceae</taxon>
        <taxon>Amphibiibacter</taxon>
    </lineage>
</organism>
<accession>A0ACC6P4T0</accession>
<sequence>MASGAATGVDSGSDSGLEAPLPDDFAGRLVRWQRLHGRHGLPWQGTRDPYRVWLSEIMLQQTQVATVLDYYPRFLARFPDVAALAQAPLDDVLALWAGLGYYSRARNLHGCARRVMADWGGVFPARAADLVTLPGIGVSTAAAIAAFCHGERISILDGNVQRVLARHRGLDEDFSRAAPRRELQRLADALVPHASEMPVYTQALMDLGATRCTPRQAACDVCPVRRDCIALAQGRVHELPRKARATVQKVWAHALLLHAHCDCAGLWHVALVQRPATGVWSGLWTPPLLDEAQQAQRRAHAPPIRAHEAFLHVLTHRRWFLTPWLCATRGGDLPDAVALGLDGDQAAAMRWWTLDQAAGLALPAPVRARWLGWMEELTAA</sequence>
<reference evidence="1" key="1">
    <citation type="submission" date="2023-10" db="EMBL/GenBank/DDBJ databases">
        <title>Amphibacter perezi, gen. nov., sp. nov. a novel taxa of the family Comamonadaceae, class Betaproteobacteria isolated from the skin microbiota of Pelophylax perezi from different populations.</title>
        <authorList>
            <person name="Costa S."/>
            <person name="Proenca D.N."/>
            <person name="Lopes I."/>
            <person name="Morais P.V."/>
        </authorList>
    </citation>
    <scope>NUCLEOTIDE SEQUENCE</scope>
    <source>
        <strain evidence="1">SL12-8</strain>
    </source>
</reference>
<evidence type="ECO:0000313" key="1">
    <source>
        <dbReference type="EMBL" id="MEJ7139231.1"/>
    </source>
</evidence>